<reference evidence="2 3" key="1">
    <citation type="submission" date="2019-04" db="EMBL/GenBank/DDBJ databases">
        <title>Chitiniphilus eburnea sp. nov., a novel chitinolytic bacterium isolated from aquaculture sludge.</title>
        <authorList>
            <person name="Sheng M."/>
        </authorList>
    </citation>
    <scope>NUCLEOTIDE SEQUENCE [LARGE SCALE GENOMIC DNA]</scope>
    <source>
        <strain evidence="2 3">HX-2-15</strain>
    </source>
</reference>
<dbReference type="EC" id="2.2.1.2" evidence="2"/>
<dbReference type="GO" id="GO:0005975">
    <property type="term" value="P:carbohydrate metabolic process"/>
    <property type="evidence" value="ECO:0007669"/>
    <property type="project" value="InterPro"/>
</dbReference>
<keyword evidence="2" id="KW-0808">Transferase</keyword>
<organism evidence="2 3">
    <name type="scientific">Chitiniphilus eburneus</name>
    <dbReference type="NCBI Taxonomy" id="2571148"/>
    <lineage>
        <taxon>Bacteria</taxon>
        <taxon>Pseudomonadati</taxon>
        <taxon>Pseudomonadota</taxon>
        <taxon>Betaproteobacteria</taxon>
        <taxon>Neisseriales</taxon>
        <taxon>Chitinibacteraceae</taxon>
        <taxon>Chitiniphilus</taxon>
    </lineage>
</organism>
<dbReference type="EMBL" id="SUMF01000045">
    <property type="protein sequence ID" value="TJZ64502.1"/>
    <property type="molecule type" value="Genomic_DNA"/>
</dbReference>
<feature type="non-terminal residue" evidence="2">
    <location>
        <position position="1"/>
    </location>
</feature>
<protein>
    <submittedName>
        <fullName evidence="2">Transaldolase</fullName>
        <ecNumber evidence="2">2.2.1.2</ecNumber>
    </submittedName>
</protein>
<dbReference type="InterPro" id="IPR001585">
    <property type="entry name" value="TAL/FSA"/>
</dbReference>
<evidence type="ECO:0000313" key="2">
    <source>
        <dbReference type="EMBL" id="TJZ64502.1"/>
    </source>
</evidence>
<dbReference type="SUPFAM" id="SSF51569">
    <property type="entry name" value="Aldolase"/>
    <property type="match status" value="1"/>
</dbReference>
<comment type="caution">
    <text evidence="2">The sequence shown here is derived from an EMBL/GenBank/DDBJ whole genome shotgun (WGS) entry which is preliminary data.</text>
</comment>
<evidence type="ECO:0000256" key="1">
    <source>
        <dbReference type="ARBA" id="ARBA00023270"/>
    </source>
</evidence>
<keyword evidence="3" id="KW-1185">Reference proteome</keyword>
<keyword evidence="1" id="KW-0704">Schiff base</keyword>
<sequence>GLDTVNTVPDATLDAFRDHGVAQSKLDTAIEEAVLAMVQLRKLGIDFNLVGEQLQQEGLKLFDEAFEKLLKLTE</sequence>
<dbReference type="Pfam" id="PF00923">
    <property type="entry name" value="TAL_FSA"/>
    <property type="match status" value="1"/>
</dbReference>
<dbReference type="Proteomes" id="UP000310016">
    <property type="component" value="Unassembled WGS sequence"/>
</dbReference>
<dbReference type="RefSeq" id="WP_281279797.1">
    <property type="nucleotide sequence ID" value="NZ_SUMF01000045.1"/>
</dbReference>
<dbReference type="Gene3D" id="3.20.20.70">
    <property type="entry name" value="Aldolase class I"/>
    <property type="match status" value="1"/>
</dbReference>
<dbReference type="GO" id="GO:0004801">
    <property type="term" value="F:transaldolase activity"/>
    <property type="evidence" value="ECO:0007669"/>
    <property type="project" value="UniProtKB-EC"/>
</dbReference>
<evidence type="ECO:0000313" key="3">
    <source>
        <dbReference type="Proteomes" id="UP000310016"/>
    </source>
</evidence>
<proteinExistence type="predicted"/>
<dbReference type="AlphaFoldDB" id="A0A4U0PC33"/>
<gene>
    <name evidence="2" type="ORF">FAZ21_19070</name>
</gene>
<name>A0A4U0PC33_9NEIS</name>
<dbReference type="InterPro" id="IPR013785">
    <property type="entry name" value="Aldolase_TIM"/>
</dbReference>
<accession>A0A4U0PC33</accession>